<name>A0ABZ0B3C7_9BURK</name>
<accession>A0ABZ0B3C7</accession>
<dbReference type="Proteomes" id="UP001302257">
    <property type="component" value="Chromosome"/>
</dbReference>
<proteinExistence type="predicted"/>
<reference evidence="2 3" key="1">
    <citation type="submission" date="2023-08" db="EMBL/GenBank/DDBJ databases">
        <title>Rhodoferax potami sp. nov. and Rhodoferax mekongensis sp. nov., isolated from the Mekong River in Thailand.</title>
        <authorList>
            <person name="Kitikhun S."/>
            <person name="Charoenyingcharoen P."/>
            <person name="Siriarchawattana P."/>
            <person name="Likhitrattanapisal S."/>
            <person name="Nilsakha T."/>
            <person name="Chanpet A."/>
            <person name="Rattanawaree P."/>
            <person name="Ingsriswang S."/>
        </authorList>
    </citation>
    <scope>NUCLEOTIDE SEQUENCE [LARGE SCALE GENOMIC DNA]</scope>
    <source>
        <strain evidence="2 3">TBRC 17307</strain>
    </source>
</reference>
<dbReference type="SMART" id="SM00260">
    <property type="entry name" value="CheW"/>
    <property type="match status" value="1"/>
</dbReference>
<dbReference type="Pfam" id="PF01584">
    <property type="entry name" value="CheW"/>
    <property type="match status" value="1"/>
</dbReference>
<dbReference type="PROSITE" id="PS50851">
    <property type="entry name" value="CHEW"/>
    <property type="match status" value="1"/>
</dbReference>
<dbReference type="EMBL" id="CP132507">
    <property type="protein sequence ID" value="WNO05958.1"/>
    <property type="molecule type" value="Genomic_DNA"/>
</dbReference>
<dbReference type="SUPFAM" id="SSF50341">
    <property type="entry name" value="CheW-like"/>
    <property type="match status" value="1"/>
</dbReference>
<dbReference type="Gene3D" id="2.40.50.180">
    <property type="entry name" value="CheA-289, Domain 4"/>
    <property type="match status" value="1"/>
</dbReference>
<sequence>MANREALRELQARLASRLQAARAEGMSVAWLAVQAAGRKYLFPLSQSGEIVPLTHVQPVPYAVNWFKGVVNIRGGLFGVVDLASFMSAETGESIQNSPASEPSVVTLNAALDVNCALQVDALSGLRGVDAFTQSHGPAEGSPAFFGNVFVDSAGEAWQEINLRILSQSPQFLSISA</sequence>
<organism evidence="2 3">
    <name type="scientific">Rhodoferax mekongensis</name>
    <dbReference type="NCBI Taxonomy" id="3068341"/>
    <lineage>
        <taxon>Bacteria</taxon>
        <taxon>Pseudomonadati</taxon>
        <taxon>Pseudomonadota</taxon>
        <taxon>Betaproteobacteria</taxon>
        <taxon>Burkholderiales</taxon>
        <taxon>Comamonadaceae</taxon>
        <taxon>Rhodoferax</taxon>
    </lineage>
</organism>
<keyword evidence="3" id="KW-1185">Reference proteome</keyword>
<protein>
    <submittedName>
        <fullName evidence="2">Chemotaxis protein CheW</fullName>
    </submittedName>
</protein>
<evidence type="ECO:0000313" key="2">
    <source>
        <dbReference type="EMBL" id="WNO05958.1"/>
    </source>
</evidence>
<dbReference type="RefSeq" id="WP_313868681.1">
    <property type="nucleotide sequence ID" value="NZ_CP132507.1"/>
</dbReference>
<dbReference type="InterPro" id="IPR002545">
    <property type="entry name" value="CheW-lke_dom"/>
</dbReference>
<dbReference type="InterPro" id="IPR036061">
    <property type="entry name" value="CheW-like_dom_sf"/>
</dbReference>
<evidence type="ECO:0000313" key="3">
    <source>
        <dbReference type="Proteomes" id="UP001302257"/>
    </source>
</evidence>
<evidence type="ECO:0000259" key="1">
    <source>
        <dbReference type="PROSITE" id="PS50851"/>
    </source>
</evidence>
<gene>
    <name evidence="2" type="ORF">RAN89_05900</name>
</gene>
<feature type="domain" description="CheW-like" evidence="1">
    <location>
        <begin position="27"/>
        <end position="171"/>
    </location>
</feature>